<evidence type="ECO:0000313" key="1">
    <source>
        <dbReference type="EMBL" id="SDK79946.1"/>
    </source>
</evidence>
<protein>
    <submittedName>
        <fullName evidence="1">Uncharacterized protein</fullName>
    </submittedName>
</protein>
<organism evidence="1 2">
    <name type="scientific">Modicisalibacter muralis</name>
    <dbReference type="NCBI Taxonomy" id="119000"/>
    <lineage>
        <taxon>Bacteria</taxon>
        <taxon>Pseudomonadati</taxon>
        <taxon>Pseudomonadota</taxon>
        <taxon>Gammaproteobacteria</taxon>
        <taxon>Oceanospirillales</taxon>
        <taxon>Halomonadaceae</taxon>
        <taxon>Modicisalibacter</taxon>
    </lineage>
</organism>
<proteinExistence type="predicted"/>
<reference evidence="1 2" key="1">
    <citation type="submission" date="2016-10" db="EMBL/GenBank/DDBJ databases">
        <authorList>
            <person name="de Groot N.N."/>
        </authorList>
    </citation>
    <scope>NUCLEOTIDE SEQUENCE [LARGE SCALE GENOMIC DNA]</scope>
    <source>
        <strain evidence="1 2">DSM 14789</strain>
    </source>
</reference>
<dbReference type="STRING" id="119000.SAMN05661010_00126"/>
<dbReference type="EMBL" id="FNGI01000001">
    <property type="protein sequence ID" value="SDK79946.1"/>
    <property type="molecule type" value="Genomic_DNA"/>
</dbReference>
<sequence length="241" mass="27238">MFMPIKAGPAVNKVRRSLLCIAEFFPLPEVHRMLVSSDGLDLLRVNPAAISCCIKKGAKRRLFVSGGDWDINEVAPISEVRSLEYSAVHDIFIKGVSYKRTVQYAKMKKAVSLYIDGENKKPSSIGAYWCRSYEDIDEYFRKLDRAYESIKKDGYKTQKEVSLKNPDDSRSLADEIQVLIGRRGGLILGCGGTHRILIAQSLGLERVYVRVAGIHEAFIGKDRRAKKLRDEVIRKIESLNE</sequence>
<dbReference type="RefSeq" id="WP_139171558.1">
    <property type="nucleotide sequence ID" value="NZ_FNGI01000001.1"/>
</dbReference>
<keyword evidence="2" id="KW-1185">Reference proteome</keyword>
<accession>A0A1G9EUV4</accession>
<gene>
    <name evidence="1" type="ORF">SAMN05661010_00126</name>
</gene>
<dbReference type="OrthoDB" id="6879152at2"/>
<dbReference type="AlphaFoldDB" id="A0A1G9EUV4"/>
<dbReference type="Proteomes" id="UP000198654">
    <property type="component" value="Unassembled WGS sequence"/>
</dbReference>
<name>A0A1G9EUV4_9GAMM</name>
<evidence type="ECO:0000313" key="2">
    <source>
        <dbReference type="Proteomes" id="UP000198654"/>
    </source>
</evidence>